<dbReference type="OrthoDB" id="4207594at2759"/>
<feature type="compositionally biased region" description="Gly residues" evidence="8">
    <location>
        <begin position="304"/>
        <end position="316"/>
    </location>
</feature>
<dbReference type="STRING" id="1128400.I2FQP3"/>
<keyword evidence="6 10" id="KW-0687">Ribonucleoprotein</keyword>
<dbReference type="GO" id="GO:0030619">
    <property type="term" value="F:U1 snRNA binding"/>
    <property type="evidence" value="ECO:0007669"/>
    <property type="project" value="InterPro"/>
</dbReference>
<dbReference type="InterPro" id="IPR035979">
    <property type="entry name" value="RBD_domain_sf"/>
</dbReference>
<organism evidence="10 11">
    <name type="scientific">Ustilago hordei</name>
    <name type="common">Barley covered smut fungus</name>
    <dbReference type="NCBI Taxonomy" id="120017"/>
    <lineage>
        <taxon>Eukaryota</taxon>
        <taxon>Fungi</taxon>
        <taxon>Dikarya</taxon>
        <taxon>Basidiomycota</taxon>
        <taxon>Ustilaginomycotina</taxon>
        <taxon>Ustilaginomycetes</taxon>
        <taxon>Ustilaginales</taxon>
        <taxon>Ustilaginaceae</taxon>
        <taxon>Ustilago</taxon>
    </lineage>
</organism>
<dbReference type="GO" id="GO:0071011">
    <property type="term" value="C:precatalytic spliceosome"/>
    <property type="evidence" value="ECO:0007669"/>
    <property type="project" value="TreeGrafter"/>
</dbReference>
<dbReference type="InterPro" id="IPR034143">
    <property type="entry name" value="snRNP70_RRM"/>
</dbReference>
<dbReference type="PROSITE" id="PS50102">
    <property type="entry name" value="RRM"/>
    <property type="match status" value="1"/>
</dbReference>
<evidence type="ECO:0000256" key="7">
    <source>
        <dbReference type="PROSITE-ProRule" id="PRU00176"/>
    </source>
</evidence>
<name>I2FQP3_USTHO</name>
<dbReference type="HOGENOM" id="CLU_045151_0_0_1"/>
<dbReference type="GO" id="GO:0016607">
    <property type="term" value="C:nuclear speck"/>
    <property type="evidence" value="ECO:0007669"/>
    <property type="project" value="UniProtKB-SubCell"/>
</dbReference>
<dbReference type="FunFam" id="3.30.70.330:FF:001585">
    <property type="entry name" value="U1 small nuclear ribonucleoprotein 70 kDa"/>
    <property type="match status" value="1"/>
</dbReference>
<evidence type="ECO:0000256" key="1">
    <source>
        <dbReference type="ARBA" id="ARBA00004324"/>
    </source>
</evidence>
<dbReference type="GO" id="GO:0000398">
    <property type="term" value="P:mRNA splicing, via spliceosome"/>
    <property type="evidence" value="ECO:0007669"/>
    <property type="project" value="TreeGrafter"/>
</dbReference>
<dbReference type="AlphaFoldDB" id="I2FQP3"/>
<dbReference type="PANTHER" id="PTHR13952:SF5">
    <property type="entry name" value="U1 SMALL NUCLEAR RIBONUCLEOPROTEIN 70 KDA"/>
    <property type="match status" value="1"/>
</dbReference>
<dbReference type="Gene3D" id="3.30.70.330">
    <property type="match status" value="1"/>
</dbReference>
<reference evidence="10 11" key="1">
    <citation type="journal article" date="2012" name="Plant Cell">
        <title>Genome comparison of barley and maize smut fungi reveals targeted loss of RNA silencing components and species-specific presence of transposable elements.</title>
        <authorList>
            <person name="Laurie J.D."/>
            <person name="Ali S."/>
            <person name="Linning R."/>
            <person name="Mannhaupt G."/>
            <person name="Wong P."/>
            <person name="Gueldener U."/>
            <person name="Muensterkoetter M."/>
            <person name="Moore R."/>
            <person name="Kahmann R."/>
            <person name="Bakkeren G."/>
            <person name="Schirawski J."/>
        </authorList>
    </citation>
    <scope>NUCLEOTIDE SEQUENCE [LARGE SCALE GENOMIC DNA]</scope>
    <source>
        <strain evidence="11">Uh4875-4</strain>
    </source>
</reference>
<sequence>MTHLLPPSLIRLFAPRPPLEYVAPISRHDRNPAATPLTKDASLLSSSHRRRIRTPLTGVAATVERIASDTAAAGTSTDDIAVETSTSNLTHAPVTLTEIAAEKTRAEKAAIKTKGLETYKPNQNANATADPYKTLFLARLSYDTTEKDLHRQFEVYGPIQQITLIRNKQGKSRGYAFIAYESERDMKAAYKDAEGIKINGRRVMVDVERGRTVKDWKPTRLGGGLGGNARKPKKAPEPVETAPLMGGGFGGGFGGGGGFRGGRGGFRGGGGRGGFRGGARGGGFGGGGGRGGFSAPRGGFDGGYGGARGGYGGGGAAAAPRYGGAGPRDDRDYPTGPSGGSGGGYGGRGGAGYDDAPPAKRSRY</sequence>
<comment type="caution">
    <text evidence="10">The sequence shown here is derived from an EMBL/GenBank/DDBJ whole genome shotgun (WGS) entry which is preliminary data.</text>
</comment>
<dbReference type="eggNOG" id="KOG0113">
    <property type="taxonomic scope" value="Eukaryota"/>
</dbReference>
<dbReference type="SUPFAM" id="SSF54928">
    <property type="entry name" value="RNA-binding domain, RBD"/>
    <property type="match status" value="1"/>
</dbReference>
<protein>
    <recommendedName>
        <fullName evidence="3">U1 small nuclear ribonucleoprotein 70 kDa</fullName>
    </recommendedName>
</protein>
<dbReference type="GO" id="GO:0071004">
    <property type="term" value="C:U2-type prespliceosome"/>
    <property type="evidence" value="ECO:0007669"/>
    <property type="project" value="TreeGrafter"/>
</dbReference>
<evidence type="ECO:0000313" key="10">
    <source>
        <dbReference type="EMBL" id="CCF49236.1"/>
    </source>
</evidence>
<dbReference type="GO" id="GO:0005685">
    <property type="term" value="C:U1 snRNP"/>
    <property type="evidence" value="ECO:0007669"/>
    <property type="project" value="TreeGrafter"/>
</dbReference>
<dbReference type="EMBL" id="CAGI01000142">
    <property type="protein sequence ID" value="CCF49236.1"/>
    <property type="molecule type" value="Genomic_DNA"/>
</dbReference>
<feature type="domain" description="RRM" evidence="9">
    <location>
        <begin position="133"/>
        <end position="210"/>
    </location>
</feature>
<evidence type="ECO:0000256" key="8">
    <source>
        <dbReference type="SAM" id="MobiDB-lite"/>
    </source>
</evidence>
<evidence type="ECO:0000313" key="11">
    <source>
        <dbReference type="Proteomes" id="UP000006174"/>
    </source>
</evidence>
<dbReference type="Pfam" id="PF12220">
    <property type="entry name" value="U1snRNP70_N"/>
    <property type="match status" value="1"/>
</dbReference>
<keyword evidence="5" id="KW-0539">Nucleus</keyword>
<feature type="region of interest" description="Disordered" evidence="8">
    <location>
        <begin position="215"/>
        <end position="238"/>
    </location>
</feature>
<evidence type="ECO:0000256" key="4">
    <source>
        <dbReference type="ARBA" id="ARBA00022884"/>
    </source>
</evidence>
<dbReference type="PANTHER" id="PTHR13952">
    <property type="entry name" value="U1 SMALL NUCLEAR RIBONUCLEOPROTEIN 70 KD"/>
    <property type="match status" value="1"/>
</dbReference>
<gene>
    <name evidence="10" type="ORF">UHOR_07629</name>
</gene>
<feature type="region of interest" description="Disordered" evidence="8">
    <location>
        <begin position="304"/>
        <end position="364"/>
    </location>
</feature>
<feature type="compositionally biased region" description="Gly residues" evidence="8">
    <location>
        <begin position="337"/>
        <end position="352"/>
    </location>
</feature>
<proteinExistence type="predicted"/>
<dbReference type="InterPro" id="IPR000504">
    <property type="entry name" value="RRM_dom"/>
</dbReference>
<evidence type="ECO:0000256" key="6">
    <source>
        <dbReference type="ARBA" id="ARBA00023274"/>
    </source>
</evidence>
<dbReference type="InterPro" id="IPR022023">
    <property type="entry name" value="U1snRNP70_N"/>
</dbReference>
<evidence type="ECO:0000256" key="3">
    <source>
        <dbReference type="ARBA" id="ARBA00016996"/>
    </source>
</evidence>
<evidence type="ECO:0000256" key="5">
    <source>
        <dbReference type="ARBA" id="ARBA00023242"/>
    </source>
</evidence>
<comment type="subcellular location">
    <subcellularLocation>
        <location evidence="1">Nucleus speckle</location>
    </subcellularLocation>
    <subcellularLocation>
        <location evidence="2">Nucleus</location>
        <location evidence="2">Nucleoplasm</location>
    </subcellularLocation>
</comment>
<dbReference type="InterPro" id="IPR012677">
    <property type="entry name" value="Nucleotide-bd_a/b_plait_sf"/>
</dbReference>
<dbReference type="PRINTS" id="PR01228">
    <property type="entry name" value="EGGSHELL"/>
</dbReference>
<accession>I2FQP3</accession>
<evidence type="ECO:0000256" key="2">
    <source>
        <dbReference type="ARBA" id="ARBA00004642"/>
    </source>
</evidence>
<dbReference type="SMART" id="SM00360">
    <property type="entry name" value="RRM"/>
    <property type="match status" value="1"/>
</dbReference>
<evidence type="ECO:0000259" key="9">
    <source>
        <dbReference type="PROSITE" id="PS50102"/>
    </source>
</evidence>
<dbReference type="Pfam" id="PF00076">
    <property type="entry name" value="RRM_1"/>
    <property type="match status" value="1"/>
</dbReference>
<dbReference type="CDD" id="cd12236">
    <property type="entry name" value="RRM_snRNP70"/>
    <property type="match status" value="1"/>
</dbReference>
<dbReference type="InterPro" id="IPR051183">
    <property type="entry name" value="U1_U11-U12_snRNP_70-35kDa"/>
</dbReference>
<keyword evidence="4 7" id="KW-0694">RNA-binding</keyword>
<keyword evidence="11" id="KW-1185">Reference proteome</keyword>
<dbReference type="OMA" id="TDEYKPT"/>
<dbReference type="Proteomes" id="UP000006174">
    <property type="component" value="Unassembled WGS sequence"/>
</dbReference>
<dbReference type="GO" id="GO:0003729">
    <property type="term" value="F:mRNA binding"/>
    <property type="evidence" value="ECO:0007669"/>
    <property type="project" value="TreeGrafter"/>
</dbReference>